<evidence type="ECO:0000313" key="1">
    <source>
        <dbReference type="EMBL" id="MBB4650985.1"/>
    </source>
</evidence>
<dbReference type="EMBL" id="JACHOT010000003">
    <property type="protein sequence ID" value="MBB4650985.1"/>
    <property type="molecule type" value="Genomic_DNA"/>
</dbReference>
<sequence length="34" mass="4159">MRGIKLGFSEPRYRNYKFVNTSEDYIVYLNKNIE</sequence>
<evidence type="ECO:0000313" key="2">
    <source>
        <dbReference type="Proteomes" id="UP000539538"/>
    </source>
</evidence>
<accession>A0ABR6L4R1</accession>
<gene>
    <name evidence="1" type="ORF">GGQ99_002748</name>
</gene>
<keyword evidence="2" id="KW-1185">Reference proteome</keyword>
<reference evidence="1 2" key="1">
    <citation type="submission" date="2020-08" db="EMBL/GenBank/DDBJ databases">
        <title>Genomic Encyclopedia of Type Strains, Phase IV (KMG-IV): sequencing the most valuable type-strain genomes for metagenomic binning, comparative biology and taxonomic classification.</title>
        <authorList>
            <person name="Goeker M."/>
        </authorList>
    </citation>
    <scope>NUCLEOTIDE SEQUENCE [LARGE SCALE GENOMIC DNA]</scope>
    <source>
        <strain evidence="1 2">DSM 7050</strain>
    </source>
</reference>
<organism evidence="1 2">
    <name type="scientific">Aminobacter niigataensis</name>
    <dbReference type="NCBI Taxonomy" id="83265"/>
    <lineage>
        <taxon>Bacteria</taxon>
        <taxon>Pseudomonadati</taxon>
        <taxon>Pseudomonadota</taxon>
        <taxon>Alphaproteobacteria</taxon>
        <taxon>Hyphomicrobiales</taxon>
        <taxon>Phyllobacteriaceae</taxon>
        <taxon>Aminobacter</taxon>
    </lineage>
</organism>
<comment type="caution">
    <text evidence="1">The sequence shown here is derived from an EMBL/GenBank/DDBJ whole genome shotgun (WGS) entry which is preliminary data.</text>
</comment>
<protein>
    <submittedName>
        <fullName evidence="1">Uncharacterized protein</fullName>
    </submittedName>
</protein>
<name>A0ABR6L4R1_9HYPH</name>
<proteinExistence type="predicted"/>
<dbReference type="Proteomes" id="UP000539538">
    <property type="component" value="Unassembled WGS sequence"/>
</dbReference>